<dbReference type="InterPro" id="IPR001387">
    <property type="entry name" value="Cro/C1-type_HTH"/>
</dbReference>
<dbReference type="Gene3D" id="3.30.450.180">
    <property type="match status" value="1"/>
</dbReference>
<dbReference type="PANTHER" id="PTHR35010">
    <property type="entry name" value="BLL4672 PROTEIN-RELATED"/>
    <property type="match status" value="1"/>
</dbReference>
<dbReference type="InterPro" id="IPR010982">
    <property type="entry name" value="Lambda_DNA-bd_dom_sf"/>
</dbReference>
<dbReference type="RefSeq" id="WP_344118887.1">
    <property type="nucleotide sequence ID" value="NZ_BAAABW010000018.1"/>
</dbReference>
<evidence type="ECO:0000313" key="2">
    <source>
        <dbReference type="EMBL" id="GAA0355634.1"/>
    </source>
</evidence>
<evidence type="ECO:0000313" key="3">
    <source>
        <dbReference type="Proteomes" id="UP001500063"/>
    </source>
</evidence>
<protein>
    <submittedName>
        <fullName evidence="2">Helix-turn-helix transcriptional regulator</fullName>
    </submittedName>
</protein>
<dbReference type="Pfam" id="PF13560">
    <property type="entry name" value="HTH_31"/>
    <property type="match status" value="1"/>
</dbReference>
<accession>A0ABN0X5E9</accession>
<dbReference type="SMART" id="SM00530">
    <property type="entry name" value="HTH_XRE"/>
    <property type="match status" value="1"/>
</dbReference>
<dbReference type="SUPFAM" id="SSF47413">
    <property type="entry name" value="lambda repressor-like DNA-binding domains"/>
    <property type="match status" value="1"/>
</dbReference>
<evidence type="ECO:0000259" key="1">
    <source>
        <dbReference type="PROSITE" id="PS50943"/>
    </source>
</evidence>
<dbReference type="PROSITE" id="PS50943">
    <property type="entry name" value="HTH_CROC1"/>
    <property type="match status" value="1"/>
</dbReference>
<proteinExistence type="predicted"/>
<dbReference type="EMBL" id="BAAABW010000018">
    <property type="protein sequence ID" value="GAA0355634.1"/>
    <property type="molecule type" value="Genomic_DNA"/>
</dbReference>
<reference evidence="2 3" key="1">
    <citation type="journal article" date="2019" name="Int. J. Syst. Evol. Microbiol.">
        <title>The Global Catalogue of Microorganisms (GCM) 10K type strain sequencing project: providing services to taxonomists for standard genome sequencing and annotation.</title>
        <authorList>
            <consortium name="The Broad Institute Genomics Platform"/>
            <consortium name="The Broad Institute Genome Sequencing Center for Infectious Disease"/>
            <person name="Wu L."/>
            <person name="Ma J."/>
        </authorList>
    </citation>
    <scope>NUCLEOTIDE SEQUENCE [LARGE SCALE GENOMIC DNA]</scope>
    <source>
        <strain evidence="2 3">JCM 4565</strain>
    </source>
</reference>
<dbReference type="InterPro" id="IPR041413">
    <property type="entry name" value="MLTR_LBD"/>
</dbReference>
<comment type="caution">
    <text evidence="2">The sequence shown here is derived from an EMBL/GenBank/DDBJ whole genome shotgun (WGS) entry which is preliminary data.</text>
</comment>
<name>A0ABN0X5E9_9ACTN</name>
<dbReference type="Proteomes" id="UP001500063">
    <property type="component" value="Unassembled WGS sequence"/>
</dbReference>
<keyword evidence="3" id="KW-1185">Reference proteome</keyword>
<dbReference type="Gene3D" id="1.10.260.40">
    <property type="entry name" value="lambda repressor-like DNA-binding domains"/>
    <property type="match status" value="1"/>
</dbReference>
<dbReference type="Pfam" id="PF17765">
    <property type="entry name" value="MLTR_LBD"/>
    <property type="match status" value="1"/>
</dbReference>
<organism evidence="2 3">
    <name type="scientific">Streptomyces blastmyceticus</name>
    <dbReference type="NCBI Taxonomy" id="68180"/>
    <lineage>
        <taxon>Bacteria</taxon>
        <taxon>Bacillati</taxon>
        <taxon>Actinomycetota</taxon>
        <taxon>Actinomycetes</taxon>
        <taxon>Kitasatosporales</taxon>
        <taxon>Streptomycetaceae</taxon>
        <taxon>Streptomyces</taxon>
    </lineage>
</organism>
<dbReference type="CDD" id="cd00093">
    <property type="entry name" value="HTH_XRE"/>
    <property type="match status" value="1"/>
</dbReference>
<sequence>MSGDGLGEFLRACRSRIGPADVGLAPGSGARRVAGLRREEVAVLAGVSADYYTRLEQGRERSPSCQVIDAIARALRLDAEAHWHAYRLAGLAPRQTPPARPDDVDPALSQLMDAFPTAVAYIVNRRLDILASNALADALLSPLADPRGMVRSLFRDPAARELFADWHTVARDSAEALRLAAGHDPKDPGIAALVTELLADSEEFAALWRTHGVSALGRRTKVFQHPEAGRIELTYQTFDVQSAPGQQLLVGTAEPGGPDAAALALLAKGGTPPSGSAG</sequence>
<feature type="domain" description="HTH cro/C1-type" evidence="1">
    <location>
        <begin position="30"/>
        <end position="82"/>
    </location>
</feature>
<gene>
    <name evidence="2" type="ORF">GCM10010319_36030</name>
</gene>
<dbReference type="PANTHER" id="PTHR35010:SF2">
    <property type="entry name" value="BLL4672 PROTEIN"/>
    <property type="match status" value="1"/>
</dbReference>